<evidence type="ECO:0000313" key="2">
    <source>
        <dbReference type="EMBL" id="SDM60118.1"/>
    </source>
</evidence>
<sequence>MIRRHQYQKTPGDCKLTILCITRDRSQQMEKSSYYLMEELKKHCNLVMWTENGHIQRILSHLSITPDFILMNDFLDPRLCPSIHGLNSVDIPKGMIYHDISYELEIRKRYAITERIDCVFTHYRDAFLKWYPELSERMIWLPHHANPDVYKDYHLPKTINWLIMGALLPHIYPLRVIMLNTMKNYPGFVHHGHPGYTTVQNIANGTLIGEEYAKEINRSKIFLTCNSVYEYTLMKYFEVMACKSLLLAPESKETADLGMINGVHFVAVDRYDFLEKAQYYLANDEEREHIINNGYQLVMAAHTTQMRALELISHIEKMIKKNV</sequence>
<dbReference type="EMBL" id="FNHW01000001">
    <property type="protein sequence ID" value="SDM60118.1"/>
    <property type="molecule type" value="Genomic_DNA"/>
</dbReference>
<reference evidence="3" key="1">
    <citation type="submission" date="2016-10" db="EMBL/GenBank/DDBJ databases">
        <authorList>
            <person name="Varghese N."/>
            <person name="Submissions S."/>
        </authorList>
    </citation>
    <scope>NUCLEOTIDE SEQUENCE [LARGE SCALE GENOMIC DNA]</scope>
    <source>
        <strain evidence="3">CGMCC 1.6854</strain>
    </source>
</reference>
<name>A0A1G9UJQ0_9BACL</name>
<dbReference type="Proteomes" id="UP000199544">
    <property type="component" value="Unassembled WGS sequence"/>
</dbReference>
<dbReference type="Pfam" id="PF13524">
    <property type="entry name" value="Glyco_trans_1_2"/>
    <property type="match status" value="1"/>
</dbReference>
<evidence type="ECO:0000259" key="1">
    <source>
        <dbReference type="Pfam" id="PF13524"/>
    </source>
</evidence>
<accession>A0A1G9UJQ0</accession>
<evidence type="ECO:0000313" key="3">
    <source>
        <dbReference type="Proteomes" id="UP000199544"/>
    </source>
</evidence>
<keyword evidence="3" id="KW-1185">Reference proteome</keyword>
<dbReference type="AlphaFoldDB" id="A0A1G9UJQ0"/>
<feature type="domain" description="Spore protein YkvP/CgeB glycosyl transferase-like" evidence="1">
    <location>
        <begin position="178"/>
        <end position="312"/>
    </location>
</feature>
<dbReference type="SUPFAM" id="SSF53756">
    <property type="entry name" value="UDP-Glycosyltransferase/glycogen phosphorylase"/>
    <property type="match status" value="1"/>
</dbReference>
<organism evidence="2 3">
    <name type="scientific">Fictibacillus solisalsi</name>
    <dbReference type="NCBI Taxonomy" id="459525"/>
    <lineage>
        <taxon>Bacteria</taxon>
        <taxon>Bacillati</taxon>
        <taxon>Bacillota</taxon>
        <taxon>Bacilli</taxon>
        <taxon>Bacillales</taxon>
        <taxon>Fictibacillaceae</taxon>
        <taxon>Fictibacillus</taxon>
    </lineage>
</organism>
<protein>
    <submittedName>
        <fullName evidence="2">Spore maturation protein CgeB</fullName>
    </submittedName>
</protein>
<proteinExistence type="predicted"/>
<gene>
    <name evidence="2" type="ORF">SAMN04488137_0965</name>
</gene>
<dbReference type="STRING" id="459525.SAMN04488137_0965"/>
<dbReference type="InterPro" id="IPR055259">
    <property type="entry name" value="YkvP/CgeB_Glyco_trans-like"/>
</dbReference>